<organism evidence="8 9">
    <name type="scientific">Roseimaritima multifibrata</name>
    <dbReference type="NCBI Taxonomy" id="1930274"/>
    <lineage>
        <taxon>Bacteria</taxon>
        <taxon>Pseudomonadati</taxon>
        <taxon>Planctomycetota</taxon>
        <taxon>Planctomycetia</taxon>
        <taxon>Pirellulales</taxon>
        <taxon>Pirellulaceae</taxon>
        <taxon>Roseimaritima</taxon>
    </lineage>
</organism>
<dbReference type="SMART" id="SM00388">
    <property type="entry name" value="HisKA"/>
    <property type="match status" value="1"/>
</dbReference>
<dbReference type="InterPro" id="IPR036097">
    <property type="entry name" value="HisK_dim/P_sf"/>
</dbReference>
<dbReference type="CDD" id="cd00082">
    <property type="entry name" value="HisKA"/>
    <property type="match status" value="1"/>
</dbReference>
<evidence type="ECO:0000256" key="1">
    <source>
        <dbReference type="ARBA" id="ARBA00000085"/>
    </source>
</evidence>
<evidence type="ECO:0000256" key="2">
    <source>
        <dbReference type="ARBA" id="ARBA00012438"/>
    </source>
</evidence>
<reference evidence="8 9" key="1">
    <citation type="submission" date="2019-02" db="EMBL/GenBank/DDBJ databases">
        <title>Deep-cultivation of Planctomycetes and their phenomic and genomic characterization uncovers novel biology.</title>
        <authorList>
            <person name="Wiegand S."/>
            <person name="Jogler M."/>
            <person name="Boedeker C."/>
            <person name="Pinto D."/>
            <person name="Vollmers J."/>
            <person name="Rivas-Marin E."/>
            <person name="Kohn T."/>
            <person name="Peeters S.H."/>
            <person name="Heuer A."/>
            <person name="Rast P."/>
            <person name="Oberbeckmann S."/>
            <person name="Bunk B."/>
            <person name="Jeske O."/>
            <person name="Meyerdierks A."/>
            <person name="Storesund J.E."/>
            <person name="Kallscheuer N."/>
            <person name="Luecker S."/>
            <person name="Lage O.M."/>
            <person name="Pohl T."/>
            <person name="Merkel B.J."/>
            <person name="Hornburger P."/>
            <person name="Mueller R.-W."/>
            <person name="Bruemmer F."/>
            <person name="Labrenz M."/>
            <person name="Spormann A.M."/>
            <person name="Op den Camp H."/>
            <person name="Overmann J."/>
            <person name="Amann R."/>
            <person name="Jetten M.S.M."/>
            <person name="Mascher T."/>
            <person name="Medema M.H."/>
            <person name="Devos D.P."/>
            <person name="Kaster A.-K."/>
            <person name="Ovreas L."/>
            <person name="Rohde M."/>
            <person name="Galperin M.Y."/>
            <person name="Jogler C."/>
        </authorList>
    </citation>
    <scope>NUCLEOTIDE SEQUENCE [LARGE SCALE GENOMIC DNA]</scope>
    <source>
        <strain evidence="8 9">FF011L</strain>
    </source>
</reference>
<dbReference type="Pfam" id="PF00512">
    <property type="entry name" value="HisKA"/>
    <property type="match status" value="1"/>
</dbReference>
<dbReference type="PANTHER" id="PTHR43711:SF28">
    <property type="entry name" value="SENSOR HISTIDINE KINASE YXDK"/>
    <property type="match status" value="1"/>
</dbReference>
<dbReference type="InterPro" id="IPR003594">
    <property type="entry name" value="HATPase_dom"/>
</dbReference>
<keyword evidence="3" id="KW-0597">Phosphoprotein</keyword>
<dbReference type="OrthoDB" id="239518at2"/>
<dbReference type="InterPro" id="IPR003661">
    <property type="entry name" value="HisK_dim/P_dom"/>
</dbReference>
<dbReference type="SUPFAM" id="SSF55874">
    <property type="entry name" value="ATPase domain of HSP90 chaperone/DNA topoisomerase II/histidine kinase"/>
    <property type="match status" value="1"/>
</dbReference>
<proteinExistence type="predicted"/>
<dbReference type="AlphaFoldDB" id="A0A517MMU1"/>
<name>A0A517MMU1_9BACT</name>
<dbReference type="PROSITE" id="PS50109">
    <property type="entry name" value="HIS_KIN"/>
    <property type="match status" value="1"/>
</dbReference>
<dbReference type="EC" id="2.7.13.3" evidence="2"/>
<accession>A0A517MMU1</accession>
<dbReference type="SMART" id="SM00387">
    <property type="entry name" value="HATPase_c"/>
    <property type="match status" value="1"/>
</dbReference>
<dbReference type="PANTHER" id="PTHR43711">
    <property type="entry name" value="TWO-COMPONENT HISTIDINE KINASE"/>
    <property type="match status" value="1"/>
</dbReference>
<dbReference type="Gene3D" id="3.30.565.10">
    <property type="entry name" value="Histidine kinase-like ATPase, C-terminal domain"/>
    <property type="match status" value="1"/>
</dbReference>
<protein>
    <recommendedName>
        <fullName evidence="2">histidine kinase</fullName>
        <ecNumber evidence="2">2.7.13.3</ecNumber>
    </recommendedName>
</protein>
<feature type="domain" description="Histidine kinase" evidence="7">
    <location>
        <begin position="227"/>
        <end position="432"/>
    </location>
</feature>
<dbReference type="EMBL" id="CP036262">
    <property type="protein sequence ID" value="QDS96198.1"/>
    <property type="molecule type" value="Genomic_DNA"/>
</dbReference>
<evidence type="ECO:0000256" key="3">
    <source>
        <dbReference type="ARBA" id="ARBA00022553"/>
    </source>
</evidence>
<comment type="catalytic activity">
    <reaction evidence="1">
        <text>ATP + protein L-histidine = ADP + protein N-phospho-L-histidine.</text>
        <dbReference type="EC" id="2.7.13.3"/>
    </reaction>
</comment>
<dbReference type="InterPro" id="IPR005467">
    <property type="entry name" value="His_kinase_dom"/>
</dbReference>
<evidence type="ECO:0000313" key="9">
    <source>
        <dbReference type="Proteomes" id="UP000320672"/>
    </source>
</evidence>
<dbReference type="Proteomes" id="UP000320672">
    <property type="component" value="Chromosome"/>
</dbReference>
<dbReference type="InterPro" id="IPR036890">
    <property type="entry name" value="HATPase_C_sf"/>
</dbReference>
<dbReference type="InterPro" id="IPR050736">
    <property type="entry name" value="Sensor_HK_Regulatory"/>
</dbReference>
<dbReference type="PRINTS" id="PR00344">
    <property type="entry name" value="BCTRLSENSOR"/>
</dbReference>
<dbReference type="RefSeq" id="WP_145354374.1">
    <property type="nucleotide sequence ID" value="NZ_CP036262.1"/>
</dbReference>
<gene>
    <name evidence="8" type="primary">zraS_4</name>
    <name evidence="8" type="ORF">FF011L_50060</name>
</gene>
<dbReference type="GO" id="GO:0000155">
    <property type="term" value="F:phosphorelay sensor kinase activity"/>
    <property type="evidence" value="ECO:0007669"/>
    <property type="project" value="InterPro"/>
</dbReference>
<dbReference type="Gene3D" id="1.10.287.130">
    <property type="match status" value="1"/>
</dbReference>
<sequence>MELLPCLRWGQHRWWLPLDGATANTLAAVLMDASQLADHASRVQHVASIRDLLQRDPAFLIYGLLRSCDGASKRPPDRLGLDRLATWMTARLPVWFQQPDRFLAAPEVSASMRREWQELAAECRQRPVSQWLLTAPRWLQQTGPPAPVGWQAYWPQLQSTAGNSHQDGDAEDLKQADASCPLPRYEPQPLALDRLAGLVLREERTRSHFGTVLHDEKLASLKQFAYGLTHEINNPLANIVTRSEQLKSTEPDDKRKASLQRVVDQAMRAHEMISDVMFYAHPPQPSVEKIDLGSVVSEVVQSYQDTCASLSIRLSVEPAPGIQCQADRAMIHDAVAALLRNSVEAIGTGGQILVDWGERDGKVWVRVSDSGPGLSEESRRHAFDPYYSGREAGRGLGLGLCRVYRVAKLHGGDATLNSAIAGCVARFWFLNR</sequence>
<keyword evidence="4 8" id="KW-0808">Transferase</keyword>
<keyword evidence="9" id="KW-1185">Reference proteome</keyword>
<dbReference type="InterPro" id="IPR004358">
    <property type="entry name" value="Sig_transdc_His_kin-like_C"/>
</dbReference>
<evidence type="ECO:0000256" key="4">
    <source>
        <dbReference type="ARBA" id="ARBA00022679"/>
    </source>
</evidence>
<evidence type="ECO:0000256" key="5">
    <source>
        <dbReference type="ARBA" id="ARBA00022777"/>
    </source>
</evidence>
<dbReference type="Pfam" id="PF02518">
    <property type="entry name" value="HATPase_c"/>
    <property type="match status" value="1"/>
</dbReference>
<evidence type="ECO:0000256" key="6">
    <source>
        <dbReference type="ARBA" id="ARBA00023012"/>
    </source>
</evidence>
<evidence type="ECO:0000259" key="7">
    <source>
        <dbReference type="PROSITE" id="PS50109"/>
    </source>
</evidence>
<evidence type="ECO:0000313" key="8">
    <source>
        <dbReference type="EMBL" id="QDS96198.1"/>
    </source>
</evidence>
<keyword evidence="6" id="KW-0902">Two-component regulatory system</keyword>
<keyword evidence="5" id="KW-0418">Kinase</keyword>
<dbReference type="SUPFAM" id="SSF47384">
    <property type="entry name" value="Homodimeric domain of signal transducing histidine kinase"/>
    <property type="match status" value="1"/>
</dbReference>
<dbReference type="KEGG" id="rml:FF011L_50060"/>